<dbReference type="PROSITE" id="PS50212">
    <property type="entry name" value="RASGEF_NTER"/>
    <property type="match status" value="1"/>
</dbReference>
<dbReference type="GO" id="GO:0007265">
    <property type="term" value="P:Ras protein signal transduction"/>
    <property type="evidence" value="ECO:0007669"/>
    <property type="project" value="TreeGrafter"/>
</dbReference>
<evidence type="ECO:0000259" key="4">
    <source>
        <dbReference type="PROSITE" id="PS50009"/>
    </source>
</evidence>
<dbReference type="Gene3D" id="1.20.870.10">
    <property type="entry name" value="Son of sevenless (SoS) protein Chain: S domain 1"/>
    <property type="match status" value="1"/>
</dbReference>
<proteinExistence type="predicted"/>
<feature type="domain" description="Ras-GEF" evidence="4">
    <location>
        <begin position="623"/>
        <end position="851"/>
    </location>
</feature>
<dbReference type="OrthoDB" id="546434at2759"/>
<dbReference type="PANTHER" id="PTHR23113">
    <property type="entry name" value="GUANINE NUCLEOTIDE EXCHANGE FACTOR"/>
    <property type="match status" value="1"/>
</dbReference>
<dbReference type="Pfam" id="PF00617">
    <property type="entry name" value="RasGEF"/>
    <property type="match status" value="1"/>
</dbReference>
<dbReference type="InterPro" id="IPR036964">
    <property type="entry name" value="RASGEF_cat_dom_sf"/>
</dbReference>
<dbReference type="PANTHER" id="PTHR23113:SF368">
    <property type="entry name" value="CELL DIVISION CONTROL PROTEIN 25"/>
    <property type="match status" value="1"/>
</dbReference>
<evidence type="ECO:0000259" key="5">
    <source>
        <dbReference type="PROSITE" id="PS50212"/>
    </source>
</evidence>
<reference evidence="6 7" key="1">
    <citation type="submission" date="2018-11" db="EMBL/GenBank/DDBJ databases">
        <title>Genome assembly of Steccherinum ochraceum LE-BIN_3174, the white-rot fungus of the Steccherinaceae family (The Residual Polyporoid clade, Polyporales, Basidiomycota).</title>
        <authorList>
            <person name="Fedorova T.V."/>
            <person name="Glazunova O.A."/>
            <person name="Landesman E.O."/>
            <person name="Moiseenko K.V."/>
            <person name="Psurtseva N.V."/>
            <person name="Savinova O.S."/>
            <person name="Shakhova N.V."/>
            <person name="Tyazhelova T.V."/>
            <person name="Vasina D.V."/>
        </authorList>
    </citation>
    <scope>NUCLEOTIDE SEQUENCE [LARGE SCALE GENOMIC DNA]</scope>
    <source>
        <strain evidence="6 7">LE-BIN_3174</strain>
    </source>
</reference>
<evidence type="ECO:0000256" key="3">
    <source>
        <dbReference type="SAM" id="MobiDB-lite"/>
    </source>
</evidence>
<dbReference type="EMBL" id="RWJN01000330">
    <property type="protein sequence ID" value="TCD62996.1"/>
    <property type="molecule type" value="Genomic_DNA"/>
</dbReference>
<sequence>MVLMPRGSVKPTDYYDRPLPPLPRHSVAPDRIASNNPHPPMFRATNAKYGGQPSHPGGHDHRRAPSHSPFPTTAAISPPSTKAPSNTPRTRFLSDIARAPLAALQVNDARVSTSHHIGRSGVECSASLIDECFRIFSDFTILLDACKGQQTHTFNRLSGIFLAAVDKCIRKLDDYPDFVKASSLVVAQRGSVLFAKQLVKNFIDSLPRDVSSDEERREQSARMASLAIMVWDGLRALMRVSYQEELFSTVVKELVSSGRDGKGQSHGRRSDSDEVEAVAALLKKSLVASSADGLKAVKASVVDYFHRLSFARPGLRPRKSQPLDYSVQQADESAARTVFTRRAVDSFILVENKAPKLHDNPNDCKPFDQVLHIGGDERQRRPGPRSGLRNSNIFLTAASTLAVAPSTQAFEMNTFLTQWKRPISPSDYVTDTVRDAVTGKFKEVVSGVTWPALVRMVVDGVDDPDRADLVDAFFLFFRTFSSSSILLDDLILFYHQSSPSDKSLKRVSYRSFRKYGKMQVIKVLRLWLDSNWVERRDHSVRKNLQGLVNRVIAKDTDLAADAAILLLPFMARRDQPEVEPTQPNFHLFPRTAFRPQLKYMESMITSGHDISLVDVVLFQQPGGAEELARGLTILEGDYFNSFSPTDLAGLRSGQEIKQFKEWEQFNTALGWWVLSSILSHKTLEKRMNALELFINVAHICMRNLRNFSSAQAIVQALNHNALTRLRDTVSMITSGHKDRLSQMDDFFWGITEYQLALKTPSPAVPISKISKACVSNAHRRTQSGLRMLDMNYYQGIRRCVRDLTRVHGRLLIPRVKVVLQWIDARCKPYICADQEALKTIIMNKSYAIEPAKRDPLRRKASWVTEEDRKRAFLNGYLP</sequence>
<dbReference type="PROSITE" id="PS50009">
    <property type="entry name" value="RASGEF_CAT"/>
    <property type="match status" value="1"/>
</dbReference>
<dbReference type="SUPFAM" id="SSF48366">
    <property type="entry name" value="Ras GEF"/>
    <property type="match status" value="1"/>
</dbReference>
<evidence type="ECO:0000313" key="7">
    <source>
        <dbReference type="Proteomes" id="UP000292702"/>
    </source>
</evidence>
<feature type="region of interest" description="Disordered" evidence="3">
    <location>
        <begin position="1"/>
        <end position="88"/>
    </location>
</feature>
<protein>
    <submittedName>
        <fullName evidence="6">Uncharacterized protein</fullName>
    </submittedName>
</protein>
<evidence type="ECO:0000313" key="6">
    <source>
        <dbReference type="EMBL" id="TCD62996.1"/>
    </source>
</evidence>
<dbReference type="GO" id="GO:0005085">
    <property type="term" value="F:guanyl-nucleotide exchange factor activity"/>
    <property type="evidence" value="ECO:0007669"/>
    <property type="project" value="UniProtKB-KW"/>
</dbReference>
<keyword evidence="7" id="KW-1185">Reference proteome</keyword>
<feature type="domain" description="N-terminal Ras-GEF" evidence="5">
    <location>
        <begin position="441"/>
        <end position="574"/>
    </location>
</feature>
<dbReference type="InterPro" id="IPR001895">
    <property type="entry name" value="RASGEF_cat_dom"/>
</dbReference>
<organism evidence="6 7">
    <name type="scientific">Steccherinum ochraceum</name>
    <dbReference type="NCBI Taxonomy" id="92696"/>
    <lineage>
        <taxon>Eukaryota</taxon>
        <taxon>Fungi</taxon>
        <taxon>Dikarya</taxon>
        <taxon>Basidiomycota</taxon>
        <taxon>Agaricomycotina</taxon>
        <taxon>Agaricomycetes</taxon>
        <taxon>Polyporales</taxon>
        <taxon>Steccherinaceae</taxon>
        <taxon>Steccherinum</taxon>
    </lineage>
</organism>
<dbReference type="STRING" id="92696.A0A4R0R8Q8"/>
<dbReference type="Proteomes" id="UP000292702">
    <property type="component" value="Unassembled WGS sequence"/>
</dbReference>
<dbReference type="Gene3D" id="1.10.840.10">
    <property type="entry name" value="Ras guanine-nucleotide exchange factors catalytic domain"/>
    <property type="match status" value="1"/>
</dbReference>
<dbReference type="GO" id="GO:0005886">
    <property type="term" value="C:plasma membrane"/>
    <property type="evidence" value="ECO:0007669"/>
    <property type="project" value="TreeGrafter"/>
</dbReference>
<feature type="compositionally biased region" description="Polar residues" evidence="3">
    <location>
        <begin position="69"/>
        <end position="88"/>
    </location>
</feature>
<gene>
    <name evidence="6" type="ORF">EIP91_006155</name>
</gene>
<dbReference type="AlphaFoldDB" id="A0A4R0R8Q8"/>
<dbReference type="InterPro" id="IPR023578">
    <property type="entry name" value="Ras_GEF_dom_sf"/>
</dbReference>
<dbReference type="InterPro" id="IPR008937">
    <property type="entry name" value="Ras-like_GEF"/>
</dbReference>
<evidence type="ECO:0000256" key="2">
    <source>
        <dbReference type="PROSITE-ProRule" id="PRU00168"/>
    </source>
</evidence>
<keyword evidence="1 2" id="KW-0344">Guanine-nucleotide releasing factor</keyword>
<accession>A0A4R0R8Q8</accession>
<dbReference type="InterPro" id="IPR000651">
    <property type="entry name" value="Ras-like_Gua-exchang_fac_N"/>
</dbReference>
<dbReference type="SMART" id="SM00147">
    <property type="entry name" value="RasGEF"/>
    <property type="match status" value="1"/>
</dbReference>
<evidence type="ECO:0000256" key="1">
    <source>
        <dbReference type="ARBA" id="ARBA00022658"/>
    </source>
</evidence>
<dbReference type="Pfam" id="PF00618">
    <property type="entry name" value="RasGEF_N"/>
    <property type="match status" value="1"/>
</dbReference>
<comment type="caution">
    <text evidence="6">The sequence shown here is derived from an EMBL/GenBank/DDBJ whole genome shotgun (WGS) entry which is preliminary data.</text>
</comment>
<name>A0A4R0R8Q8_9APHY</name>
<dbReference type="CDD" id="cd06224">
    <property type="entry name" value="REM"/>
    <property type="match status" value="1"/>
</dbReference>